<dbReference type="NCBIfam" id="NF047658">
    <property type="entry name" value="HYC_CC_PP"/>
    <property type="match status" value="1"/>
</dbReference>
<feature type="signal peptide" evidence="1">
    <location>
        <begin position="1"/>
        <end position="23"/>
    </location>
</feature>
<dbReference type="RefSeq" id="WP_014164862.1">
    <property type="nucleotide sequence ID" value="NZ_CP010992.1"/>
</dbReference>
<dbReference type="Pfam" id="PF26622">
    <property type="entry name" value="DUF8199"/>
    <property type="match status" value="1"/>
</dbReference>
<protein>
    <submittedName>
        <fullName evidence="2">Uncharacterized protein</fullName>
    </submittedName>
</protein>
<proteinExistence type="predicted"/>
<evidence type="ECO:0000256" key="1">
    <source>
        <dbReference type="SAM" id="SignalP"/>
    </source>
</evidence>
<name>A0AAI8CIP9_9FLAO</name>
<dbReference type="InterPro" id="IPR058060">
    <property type="entry name" value="HYC_CC_PP"/>
</dbReference>
<organism evidence="2 3">
    <name type="scientific">Flavobacterium columnare</name>
    <dbReference type="NCBI Taxonomy" id="996"/>
    <lineage>
        <taxon>Bacteria</taxon>
        <taxon>Pseudomonadati</taxon>
        <taxon>Bacteroidota</taxon>
        <taxon>Flavobacteriia</taxon>
        <taxon>Flavobacteriales</taxon>
        <taxon>Flavobacteriaceae</taxon>
        <taxon>Flavobacterium</taxon>
    </lineage>
</organism>
<keyword evidence="1" id="KW-0732">Signal</keyword>
<dbReference type="EMBL" id="CP010992">
    <property type="protein sequence ID" value="AMO20951.1"/>
    <property type="molecule type" value="Genomic_DNA"/>
</dbReference>
<dbReference type="AlphaFoldDB" id="A0AAI8CIP9"/>
<dbReference type="InterPro" id="IPR058512">
    <property type="entry name" value="DUF8199"/>
</dbReference>
<evidence type="ECO:0000313" key="2">
    <source>
        <dbReference type="EMBL" id="AMO20951.1"/>
    </source>
</evidence>
<feature type="chain" id="PRO_5042579049" evidence="1">
    <location>
        <begin position="24"/>
        <end position="134"/>
    </location>
</feature>
<evidence type="ECO:0000313" key="3">
    <source>
        <dbReference type="Proteomes" id="UP000304840"/>
    </source>
</evidence>
<dbReference type="Proteomes" id="UP000304840">
    <property type="component" value="Chromosome"/>
</dbReference>
<sequence length="134" mass="14848">MKFRNFINICLTLLVLVSNTGLAINVHYCGEVVAAISVDNLEKRNDSGCCGDKMSVEDSCCKDKKVEIKKTTSENVLIHSFQFKLLPFIIIEGGGGVFDNCIAEQIIVGSLPAYYCNTHAPPLYELYSKLLFYA</sequence>
<accession>A0AAI8CIP9</accession>
<reference evidence="2 3" key="2">
    <citation type="submission" date="2019-05" db="EMBL/GenBank/DDBJ databases">
        <authorList>
            <person name="Ravantti J.J."/>
        </authorList>
    </citation>
    <scope>NUCLEOTIDE SEQUENCE [LARGE SCALE GENOMIC DNA]</scope>
    <source>
        <strain evidence="2 3">B185</strain>
    </source>
</reference>
<dbReference type="GeneID" id="60758156"/>
<gene>
    <name evidence="2" type="ORF">UN65_11960</name>
</gene>
<reference evidence="3" key="1">
    <citation type="submission" date="2016-03" db="EMBL/GenBank/DDBJ databases">
        <title>Flavobacterium columnare strain B185, complete genome.</title>
        <authorList>
            <person name="Sundberg L.-R."/>
            <person name="Papponen P."/>
            <person name="Laanto E."/>
        </authorList>
    </citation>
    <scope>NUCLEOTIDE SEQUENCE [LARGE SCALE GENOMIC DNA]</scope>
    <source>
        <strain evidence="3">B185</strain>
    </source>
</reference>